<dbReference type="RefSeq" id="XP_012168303.2">
    <property type="nucleotide sequence ID" value="XM_012312913.3"/>
</dbReference>
<dbReference type="PANTHER" id="PTHR24198">
    <property type="entry name" value="ANKYRIN REPEAT AND PROTEIN KINASE DOMAIN-CONTAINING PROTEIN"/>
    <property type="match status" value="1"/>
</dbReference>
<dbReference type="GO" id="GO:0043531">
    <property type="term" value="F:ADP binding"/>
    <property type="evidence" value="ECO:0007669"/>
    <property type="project" value="InterPro"/>
</dbReference>
<dbReference type="SUPFAM" id="SSF52540">
    <property type="entry name" value="P-loop containing nucleoside triphosphate hydrolases"/>
    <property type="match status" value="1"/>
</dbReference>
<dbReference type="RefSeq" id="XP_012168302.2">
    <property type="nucleotide sequence ID" value="XM_012312912.3"/>
</dbReference>
<dbReference type="Pfam" id="PF12796">
    <property type="entry name" value="Ank_2"/>
    <property type="match status" value="4"/>
</dbReference>
<feature type="repeat" description="ANK" evidence="3">
    <location>
        <begin position="524"/>
        <end position="547"/>
    </location>
</feature>
<dbReference type="InterPro" id="IPR027417">
    <property type="entry name" value="P-loop_NTPase"/>
</dbReference>
<dbReference type="SMART" id="SM00248">
    <property type="entry name" value="ANK"/>
    <property type="match status" value="11"/>
</dbReference>
<dbReference type="InterPro" id="IPR036770">
    <property type="entry name" value="Ankyrin_rpt-contain_sf"/>
</dbReference>
<proteinExistence type="predicted"/>
<dbReference type="SUPFAM" id="SSF48403">
    <property type="entry name" value="Ankyrin repeat"/>
    <property type="match status" value="2"/>
</dbReference>
<dbReference type="Pfam" id="PF00931">
    <property type="entry name" value="NB-ARC"/>
    <property type="match status" value="1"/>
</dbReference>
<keyword evidence="1" id="KW-0677">Repeat</keyword>
<evidence type="ECO:0000313" key="5">
    <source>
        <dbReference type="Proteomes" id="UP000835206"/>
    </source>
</evidence>
<feature type="repeat" description="ANK" evidence="3">
    <location>
        <begin position="626"/>
        <end position="658"/>
    </location>
</feature>
<feature type="domain" description="NB-ARC" evidence="4">
    <location>
        <begin position="49"/>
        <end position="217"/>
    </location>
</feature>
<dbReference type="InterPro" id="IPR002110">
    <property type="entry name" value="Ankyrin_rpt"/>
</dbReference>
<dbReference type="RefSeq" id="XP_048265276.1">
    <property type="nucleotide sequence ID" value="XM_048409319.1"/>
</dbReference>
<evidence type="ECO:0000313" key="8">
    <source>
        <dbReference type="RefSeq" id="XP_012168303.2"/>
    </source>
</evidence>
<dbReference type="Gene3D" id="3.40.50.300">
    <property type="entry name" value="P-loop containing nucleotide triphosphate hydrolases"/>
    <property type="match status" value="1"/>
</dbReference>
<feature type="repeat" description="ANK" evidence="3">
    <location>
        <begin position="691"/>
        <end position="720"/>
    </location>
</feature>
<evidence type="ECO:0000256" key="3">
    <source>
        <dbReference type="PROSITE-ProRule" id="PRU00023"/>
    </source>
</evidence>
<dbReference type="PROSITE" id="PS50297">
    <property type="entry name" value="ANK_REP_REGION"/>
    <property type="match status" value="6"/>
</dbReference>
<reference evidence="6 7" key="1">
    <citation type="submission" date="2025-04" db="UniProtKB">
        <authorList>
            <consortium name="RefSeq"/>
        </authorList>
    </citation>
    <scope>IDENTIFICATION</scope>
</reference>
<dbReference type="GO" id="GO:0005737">
    <property type="term" value="C:cytoplasm"/>
    <property type="evidence" value="ECO:0007669"/>
    <property type="project" value="TreeGrafter"/>
</dbReference>
<evidence type="ECO:0000259" key="4">
    <source>
        <dbReference type="Pfam" id="PF00931"/>
    </source>
</evidence>
<dbReference type="InterPro" id="IPR002182">
    <property type="entry name" value="NB-ARC"/>
</dbReference>
<dbReference type="Gene3D" id="1.25.40.20">
    <property type="entry name" value="Ankyrin repeat-containing domain"/>
    <property type="match status" value="4"/>
</dbReference>
<dbReference type="Proteomes" id="UP000835206">
    <property type="component" value="Chromosome 10"/>
</dbReference>
<dbReference type="AlphaFoldDB" id="A0A6P3TYB4"/>
<name>A0A6P3TYB4_BOMTE</name>
<dbReference type="RefSeq" id="XP_012168301.2">
    <property type="nucleotide sequence ID" value="XM_012312911.3"/>
</dbReference>
<evidence type="ECO:0000313" key="6">
    <source>
        <dbReference type="RefSeq" id="XP_012168301.2"/>
    </source>
</evidence>
<dbReference type="PRINTS" id="PR01415">
    <property type="entry name" value="ANKYRIN"/>
</dbReference>
<keyword evidence="2 3" id="KW-0040">ANK repeat</keyword>
<protein>
    <submittedName>
        <fullName evidence="6 7">Uncharacterized protein LOC105666162</fullName>
    </submittedName>
</protein>
<dbReference type="OrthoDB" id="7617259at2759"/>
<evidence type="ECO:0000313" key="9">
    <source>
        <dbReference type="RefSeq" id="XP_048265276.1"/>
    </source>
</evidence>
<feature type="repeat" description="ANK" evidence="3">
    <location>
        <begin position="729"/>
        <end position="758"/>
    </location>
</feature>
<keyword evidence="5" id="KW-1185">Reference proteome</keyword>
<dbReference type="GeneID" id="105666162"/>
<dbReference type="PROSITE" id="PS50088">
    <property type="entry name" value="ANK_REPEAT"/>
    <property type="match status" value="7"/>
</dbReference>
<dbReference type="PANTHER" id="PTHR24198:SF165">
    <property type="entry name" value="ANKYRIN REPEAT-CONTAINING PROTEIN-RELATED"/>
    <property type="match status" value="1"/>
</dbReference>
<feature type="repeat" description="ANK" evidence="3">
    <location>
        <begin position="799"/>
        <end position="831"/>
    </location>
</feature>
<evidence type="ECO:0000256" key="2">
    <source>
        <dbReference type="ARBA" id="ARBA00023043"/>
    </source>
</evidence>
<feature type="repeat" description="ANK" evidence="3">
    <location>
        <begin position="480"/>
        <end position="512"/>
    </location>
</feature>
<organism evidence="5 7">
    <name type="scientific">Bombus terrestris</name>
    <name type="common">Buff-tailed bumblebee</name>
    <name type="synonym">Apis terrestris</name>
    <dbReference type="NCBI Taxonomy" id="30195"/>
    <lineage>
        <taxon>Eukaryota</taxon>
        <taxon>Metazoa</taxon>
        <taxon>Ecdysozoa</taxon>
        <taxon>Arthropoda</taxon>
        <taxon>Hexapoda</taxon>
        <taxon>Insecta</taxon>
        <taxon>Pterygota</taxon>
        <taxon>Neoptera</taxon>
        <taxon>Endopterygota</taxon>
        <taxon>Hymenoptera</taxon>
        <taxon>Apocrita</taxon>
        <taxon>Aculeata</taxon>
        <taxon>Apoidea</taxon>
        <taxon>Anthophila</taxon>
        <taxon>Apidae</taxon>
        <taxon>Bombus</taxon>
        <taxon>Bombus</taxon>
    </lineage>
</organism>
<sequence>MSKIENVSKKIDKMDGRPENIQVRKPIYYNMKYPVKSFTGRGKELKCLHKKLQNGDRKVLISQVTAVTGLGGIGKTELVRKYAIKYAKHYDNNLIWIDSETHESLTRSFKKLAVEELNILSSENIDGDMQERQVSSIVKDVYVHFIDVKSLFIFDNAEEYTVIEKFLPTSLHPNTERPYILITSRNRNWDIEDEGQIHVMQLDVFTEKEATMFIKNSIRIKDGLRKEDIKKLTERLQYFPLALRQAIAYINQEDEKFSRRGSERFKISDYLKKLDENTKLLNEGYYKISDRYSQTVLTTWITTLEKIKEDQNHGMEAIDILYVMAYLAPDKIHASKMFDCDSIELCDKYSMIDLKKGGVASIHRLVQEVIRLMLKDKNKEEEVIKKALTLIGNNENASKENTSHVTSVWSYASGYSELIHEFYFNSSSIPTYGYNNATPLHLLAENGSVKAVEAILDKAILMKGKFSEEVSEIIDAKDKYNRTPLYMAVENGHTNVVKLFVNKQAKIDIKSTIVYNSLSTKKASGWTLLHVAAFNGYSDIVEILVNKDRTLVDIEDSIGRTAAVLAASSGQINVLEILKPEPYNVYLLHAKFRAARKSGNLKDVKNFLKDLEKKHQLQDIVNVKLGEWTPLHLAASANWLDIIEILITNGAKVKDSTPSFTPLHSASSNGHLAVIKYLIGKGAHPKDINEDGWTSLHAAAQNGYLDVVKYFIDELKEIDVDIIDNVCATPLHTAAFHGKLNVVKFLVRRGANIKAVNILGATPLFTAAINNNRDVYDFLLNEDATVVNTSDDQTFIGRLNISVLHVAAVYNDKQMIEDLINKGVDKDIGKDTSLTPLCFATFFDSLEATNYLITSGAATNVHVNISIIREVLEKTITDSTLKPSSIPKFVSTLINFANILPGIIEISVNDLKSVIEKLCSSVPNFGQLIDSLKIYVEQRKNPGLDLPLHAVFFTQEVGTNSTDDDG</sequence>
<evidence type="ECO:0000313" key="7">
    <source>
        <dbReference type="RefSeq" id="XP_012168302.2"/>
    </source>
</evidence>
<feature type="repeat" description="ANK" evidence="3">
    <location>
        <begin position="658"/>
        <end position="690"/>
    </location>
</feature>
<dbReference type="KEGG" id="bter:105666162"/>
<evidence type="ECO:0000256" key="1">
    <source>
        <dbReference type="ARBA" id="ARBA00022737"/>
    </source>
</evidence>
<accession>A0A6P3TYB4</accession>
<gene>
    <name evidence="6 7 8 9" type="primary">LOC105666162</name>
</gene>